<dbReference type="PROSITE" id="PS00959">
    <property type="entry name" value="HISTONE_H3_2"/>
    <property type="match status" value="1"/>
</dbReference>
<keyword evidence="9" id="KW-1017">Isopeptide bond</keyword>
<name>A0A0K0DGE0_ANGCA</name>
<keyword evidence="13" id="KW-0544">Nucleosome core</keyword>
<dbReference type="PANTHER" id="PTHR11426">
    <property type="entry name" value="HISTONE H3"/>
    <property type="match status" value="1"/>
</dbReference>
<dbReference type="GO" id="GO:0003677">
    <property type="term" value="F:DNA binding"/>
    <property type="evidence" value="ECO:0007669"/>
    <property type="project" value="UniProtKB-KW"/>
</dbReference>
<reference evidence="17" key="2">
    <citation type="submission" date="2017-02" db="UniProtKB">
        <authorList>
            <consortium name="WormBaseParasite"/>
        </authorList>
    </citation>
    <scope>IDENTIFICATION</scope>
</reference>
<evidence type="ECO:0000256" key="12">
    <source>
        <dbReference type="ARBA" id="ARBA00023242"/>
    </source>
</evidence>
<dbReference type="PROSITE" id="PS00322">
    <property type="entry name" value="HISTONE_H3_1"/>
    <property type="match status" value="1"/>
</dbReference>
<dbReference type="InterPro" id="IPR002119">
    <property type="entry name" value="Histone_H2A"/>
</dbReference>
<evidence type="ECO:0000256" key="2">
    <source>
        <dbReference type="ARBA" id="ARBA00004123"/>
    </source>
</evidence>
<dbReference type="Gene3D" id="1.10.20.10">
    <property type="entry name" value="Histone, subunit A"/>
    <property type="match status" value="3"/>
</dbReference>
<dbReference type="SMART" id="SM00417">
    <property type="entry name" value="H4"/>
    <property type="match status" value="1"/>
</dbReference>
<dbReference type="GO" id="GO:0046982">
    <property type="term" value="F:protein heterodimerization activity"/>
    <property type="evidence" value="ECO:0007669"/>
    <property type="project" value="InterPro"/>
</dbReference>
<evidence type="ECO:0000256" key="1">
    <source>
        <dbReference type="ARBA" id="ARBA00002001"/>
    </source>
</evidence>
<dbReference type="GO" id="GO:0005634">
    <property type="term" value="C:nucleus"/>
    <property type="evidence" value="ECO:0007669"/>
    <property type="project" value="UniProtKB-SubCell"/>
</dbReference>
<keyword evidence="12" id="KW-0539">Nucleus</keyword>
<dbReference type="SMART" id="SM00428">
    <property type="entry name" value="H3"/>
    <property type="match status" value="1"/>
</dbReference>
<sequence>MLREFYWEGHSNSDLDFARRNRRTLVVVSNGSDCSGNTFENRPAFFALANSFGGTTNREFTDECSLGSRWMRSTSNAPFPSGTMSMPRVHQCGPARVCKSKTGGKSNFQSSQYPIGHPHRMLHKGYYAGRIGVAVWSGVAGGGVAVYLAAVLEYLAAEVLELAVFRSVQSHSNRPKVAMTVITCSLIVVVGLKVANPVDNGIIQVAFRRRWSQITRACSGCSISAMSGRGEGGKALGKGGKKRYHDILGENIQAITKPAIRHLARRGDVRRISELIYEEIHGVLKVFLEKVIRGTVTYCDHARTKSCLQTVENPVTLLRAIIGIIEIDLLFFNRLCMARTKQTARKSTGGKAPRKQLATKAARKSAPATGGVKKPHRYRPGTVALREIRRYQKSTELLIRKLPFQRLVREIAQDFKTDLRFQSSAVMALQEASEAYLVGLFEDTNLCAIHAKRVTIMPKDIQLARRIRGERA</sequence>
<evidence type="ECO:0000259" key="15">
    <source>
        <dbReference type="Pfam" id="PF00125"/>
    </source>
</evidence>
<proteinExistence type="inferred from homology"/>
<dbReference type="InterPro" id="IPR000164">
    <property type="entry name" value="Histone_H3/CENP-A"/>
</dbReference>
<dbReference type="InterPro" id="IPR001951">
    <property type="entry name" value="Histone_H4"/>
</dbReference>
<dbReference type="WBParaSite" id="ACAC_0001014901-mRNA-1">
    <property type="protein sequence ID" value="ACAC_0001014901-mRNA-1"/>
    <property type="gene ID" value="ACAC_0001014901"/>
</dbReference>
<dbReference type="CDD" id="cd22911">
    <property type="entry name" value="HFD_H3"/>
    <property type="match status" value="1"/>
</dbReference>
<keyword evidence="11" id="KW-0238">DNA-binding</keyword>
<keyword evidence="10" id="KW-0007">Acetylation</keyword>
<evidence type="ECO:0000256" key="9">
    <source>
        <dbReference type="ARBA" id="ARBA00022499"/>
    </source>
</evidence>
<dbReference type="GO" id="GO:0030527">
    <property type="term" value="F:structural constituent of chromatin"/>
    <property type="evidence" value="ECO:0007669"/>
    <property type="project" value="InterPro"/>
</dbReference>
<feature type="domain" description="Core Histone H2A/H2B/H3" evidence="15">
    <location>
        <begin position="380"/>
        <end position="467"/>
    </location>
</feature>
<evidence type="ECO:0000256" key="5">
    <source>
        <dbReference type="ARBA" id="ARBA00010343"/>
    </source>
</evidence>
<evidence type="ECO:0000256" key="7">
    <source>
        <dbReference type="ARBA" id="ARBA00022454"/>
    </source>
</evidence>
<dbReference type="InterPro" id="IPR009072">
    <property type="entry name" value="Histone-fold"/>
</dbReference>
<dbReference type="Pfam" id="PF00125">
    <property type="entry name" value="Histone"/>
    <property type="match status" value="1"/>
</dbReference>
<evidence type="ECO:0000256" key="11">
    <source>
        <dbReference type="ARBA" id="ARBA00023125"/>
    </source>
</evidence>
<dbReference type="GO" id="GO:0000786">
    <property type="term" value="C:nucleosome"/>
    <property type="evidence" value="ECO:0007669"/>
    <property type="project" value="UniProtKB-KW"/>
</dbReference>
<dbReference type="STRING" id="6313.A0A0K0DGE0"/>
<evidence type="ECO:0000313" key="16">
    <source>
        <dbReference type="Proteomes" id="UP000035642"/>
    </source>
</evidence>
<evidence type="ECO:0000256" key="14">
    <source>
        <dbReference type="SAM" id="MobiDB-lite"/>
    </source>
</evidence>
<comment type="subcellular location">
    <subcellularLocation>
        <location evidence="3">Chromosome</location>
    </subcellularLocation>
    <subcellularLocation>
        <location evidence="2">Nucleus</location>
    </subcellularLocation>
</comment>
<dbReference type="CDD" id="cd22912">
    <property type="entry name" value="HFD_H4"/>
    <property type="match status" value="1"/>
</dbReference>
<dbReference type="Proteomes" id="UP000035642">
    <property type="component" value="Unassembled WGS sequence"/>
</dbReference>
<evidence type="ECO:0000256" key="8">
    <source>
        <dbReference type="ARBA" id="ARBA00022481"/>
    </source>
</evidence>
<dbReference type="FunFam" id="1.10.20.10:FF:000078">
    <property type="entry name" value="Histone H3"/>
    <property type="match status" value="1"/>
</dbReference>
<reference evidence="16" key="1">
    <citation type="submission" date="2012-09" db="EMBL/GenBank/DDBJ databases">
        <authorList>
            <person name="Martin A.A."/>
        </authorList>
    </citation>
    <scope>NUCLEOTIDE SEQUENCE</scope>
</reference>
<organism evidence="16 17">
    <name type="scientific">Angiostrongylus cantonensis</name>
    <name type="common">Rat lungworm</name>
    <dbReference type="NCBI Taxonomy" id="6313"/>
    <lineage>
        <taxon>Eukaryota</taxon>
        <taxon>Metazoa</taxon>
        <taxon>Ecdysozoa</taxon>
        <taxon>Nematoda</taxon>
        <taxon>Chromadorea</taxon>
        <taxon>Rhabditida</taxon>
        <taxon>Rhabditina</taxon>
        <taxon>Rhabditomorpha</taxon>
        <taxon>Strongyloidea</taxon>
        <taxon>Metastrongylidae</taxon>
        <taxon>Angiostrongylus</taxon>
    </lineage>
</organism>
<dbReference type="SMART" id="SM00414">
    <property type="entry name" value="H2A"/>
    <property type="match status" value="1"/>
</dbReference>
<keyword evidence="8" id="KW-0488">Methylation</keyword>
<dbReference type="InterPro" id="IPR007125">
    <property type="entry name" value="H2A/H2B/H3"/>
</dbReference>
<evidence type="ECO:0000256" key="4">
    <source>
        <dbReference type="ARBA" id="ARBA00006564"/>
    </source>
</evidence>
<evidence type="ECO:0000256" key="6">
    <source>
        <dbReference type="ARBA" id="ARBA00020836"/>
    </source>
</evidence>
<dbReference type="PRINTS" id="PR00622">
    <property type="entry name" value="HISTONEH3"/>
</dbReference>
<evidence type="ECO:0000256" key="10">
    <source>
        <dbReference type="ARBA" id="ARBA00022990"/>
    </source>
</evidence>
<evidence type="ECO:0000256" key="3">
    <source>
        <dbReference type="ARBA" id="ARBA00004286"/>
    </source>
</evidence>
<dbReference type="FunFam" id="1.10.20.10:FF:000044">
    <property type="entry name" value="Histone H3.3"/>
    <property type="match status" value="1"/>
</dbReference>
<protein>
    <recommendedName>
        <fullName evidence="6">Histone H4</fullName>
    </recommendedName>
</protein>
<keyword evidence="16" id="KW-1185">Reference proteome</keyword>
<dbReference type="SUPFAM" id="SSF47113">
    <property type="entry name" value="Histone-fold"/>
    <property type="match status" value="3"/>
</dbReference>
<keyword evidence="7" id="KW-0158">Chromosome</keyword>
<comment type="function">
    <text evidence="1">Core component of nucleosome. Nucleosomes wrap and compact DNA into chromatin, limiting DNA accessibility to the cellular machineries which require DNA as a template. Histones thereby play a central role in transcription regulation, DNA repair, DNA replication and chromosomal stability. DNA accessibility is regulated via a complex set of post-translational modifications of histones, also called histone code, and nucleosome remodeling.</text>
</comment>
<comment type="similarity">
    <text evidence="5">Belongs to the histone H3 family.</text>
</comment>
<dbReference type="AlphaFoldDB" id="A0A0K0DGE0"/>
<evidence type="ECO:0000256" key="13">
    <source>
        <dbReference type="ARBA" id="ARBA00023269"/>
    </source>
</evidence>
<evidence type="ECO:0000313" key="17">
    <source>
        <dbReference type="WBParaSite" id="ACAC_0001014901-mRNA-1"/>
    </source>
</evidence>
<accession>A0A0K0DGE0</accession>
<feature type="region of interest" description="Disordered" evidence="14">
    <location>
        <begin position="343"/>
        <end position="377"/>
    </location>
</feature>
<comment type="similarity">
    <text evidence="4">Belongs to the histone H4 family.</text>
</comment>